<comment type="caution">
    <text evidence="1">The sequence shown here is derived from an EMBL/GenBank/DDBJ whole genome shotgun (WGS) entry which is preliminary data.</text>
</comment>
<protein>
    <submittedName>
        <fullName evidence="1">Uncharacterized protein</fullName>
    </submittedName>
</protein>
<dbReference type="EMBL" id="CM037614">
    <property type="protein sequence ID" value="KAH8017538.1"/>
    <property type="molecule type" value="Genomic_DNA"/>
</dbReference>
<evidence type="ECO:0000313" key="2">
    <source>
        <dbReference type="Proteomes" id="UP000827872"/>
    </source>
</evidence>
<evidence type="ECO:0000313" key="1">
    <source>
        <dbReference type="EMBL" id="KAH8017538.1"/>
    </source>
</evidence>
<accession>A0ACB8GCZ3</accession>
<sequence length="259" mass="28689">MTKMPVSLARVFAELVPPTVETKGAENYSPGAANETPGFLQSPGREVHVSGTAELSAGPDRAKVTVHLGSKKAEAPAARTSVARRLDYIVQTARQRGGMSEENVTVTKNFNRIDNAYKMEAEICITFSDFGKMQDVCNFLVEKLDSSVIISPPHFYHTVETIDKLRREVCLAAVGSAQQKAQQVCRLFGQSLGKPLLIREEEMKEWEGHLEKHVTDLSDSMSLQQRLQSATIYVSSKMFAVFEIKGEKKRKQAALLNTN</sequence>
<organism evidence="1 2">
    <name type="scientific">Sphaerodactylus townsendi</name>
    <dbReference type="NCBI Taxonomy" id="933632"/>
    <lineage>
        <taxon>Eukaryota</taxon>
        <taxon>Metazoa</taxon>
        <taxon>Chordata</taxon>
        <taxon>Craniata</taxon>
        <taxon>Vertebrata</taxon>
        <taxon>Euteleostomi</taxon>
        <taxon>Lepidosauria</taxon>
        <taxon>Squamata</taxon>
        <taxon>Bifurcata</taxon>
        <taxon>Gekkota</taxon>
        <taxon>Sphaerodactylidae</taxon>
        <taxon>Sphaerodactylus</taxon>
    </lineage>
</organism>
<gene>
    <name evidence="1" type="ORF">K3G42_030508</name>
</gene>
<reference evidence="1" key="1">
    <citation type="submission" date="2021-08" db="EMBL/GenBank/DDBJ databases">
        <title>The first chromosome-level gecko genome reveals the dynamic sex chromosomes of Neotropical dwarf geckos (Sphaerodactylidae: Sphaerodactylus).</title>
        <authorList>
            <person name="Pinto B.J."/>
            <person name="Keating S.E."/>
            <person name="Gamble T."/>
        </authorList>
    </citation>
    <scope>NUCLEOTIDE SEQUENCE</scope>
    <source>
        <strain evidence="1">TG3544</strain>
    </source>
</reference>
<dbReference type="Proteomes" id="UP000827872">
    <property type="component" value="Linkage Group LG01"/>
</dbReference>
<name>A0ACB8GCZ3_9SAUR</name>
<proteinExistence type="predicted"/>
<keyword evidence="2" id="KW-1185">Reference proteome</keyword>